<comment type="subunit">
    <text evidence="17">Component of the ATP synthase complex composed at least of ATP5F1A/subunit alpha, ATP5F1B/subunit beta, ATP5MC1/subunit c (homooctomer), MT-ATP6/subunit a, MT-ATP8/subunit 8, ATP5ME/subunit e, ATP5MF/subunit f, ATP5MG/subunit g, ATP5MK/subunit k, ATP5MJ/subunit j, ATP5F1C/subunit gamma, ATP5F1D/subunit delta, ATP5F1E/subunit epsilon, ATP5PF/subunit F6, ATP5PB/subunit b, ATP5PD/subunit d, ATP5PO/subunit OSCP. ATP synthase complex consists of a soluble F(1) head domain (subunits alpha(3) and beta(3)) - the catalytic core - and a membrane F(0) domain - the membrane proton channel (subunits c, a, 8, e, f, g, k and j). These two domains are linked by a central stalk (subunits gamma, delta, and epsilon) rotating inside the F1 region and a stationary peripheral stalk (subunits F6, b, d, and OSCP).</text>
</comment>
<evidence type="ECO:0000313" key="21">
    <source>
        <dbReference type="Proteomes" id="UP000472241"/>
    </source>
</evidence>
<keyword evidence="8" id="KW-0999">Mitochondrion inner membrane</keyword>
<organism evidence="20 21">
    <name type="scientific">Lynx canadensis</name>
    <name type="common">Canada lynx</name>
    <name type="synonym">Felis canadensis</name>
    <dbReference type="NCBI Taxonomy" id="61383"/>
    <lineage>
        <taxon>Eukaryota</taxon>
        <taxon>Metazoa</taxon>
        <taxon>Chordata</taxon>
        <taxon>Craniata</taxon>
        <taxon>Vertebrata</taxon>
        <taxon>Euteleostomi</taxon>
        <taxon>Mammalia</taxon>
        <taxon>Eutheria</taxon>
        <taxon>Laurasiatheria</taxon>
        <taxon>Carnivora</taxon>
        <taxon>Feliformia</taxon>
        <taxon>Felidae</taxon>
        <taxon>Felinae</taxon>
        <taxon>Lynx</taxon>
    </lineage>
</organism>
<dbReference type="InterPro" id="IPR019344">
    <property type="entry name" value="F1F0-ATPsyn_F_prd"/>
</dbReference>
<dbReference type="PANTHER" id="PTHR13080">
    <property type="entry name" value="ATP SYNTHASE F CHAIN, MITOCHONDRIAL-RELATED"/>
    <property type="match status" value="1"/>
</dbReference>
<evidence type="ECO:0000256" key="17">
    <source>
        <dbReference type="ARBA" id="ARBA00064647"/>
    </source>
</evidence>
<comment type="subcellular location">
    <subcellularLocation>
        <location evidence="1">Mitochondrion inner membrane</location>
        <topology evidence="1">Single-pass membrane protein</topology>
    </subcellularLocation>
</comment>
<comment type="function">
    <text evidence="16">Subunit f, of the mitochondrial membrane ATP synthase complex (F(1)F(0) ATP synthase or Complex V) that produces ATP from ADP in the presence of a proton gradient across the membrane which is generated by electron transport complexes of the respiratory chain. ATP synthase complex consist of a soluble F(1) head domain - the catalytic core - and a membrane F(1) domain - the membrane proton channel. These two domains are linked by a central stalk rotating inside the F(1) region and a stationary peripheral stalk. During catalysis, ATP synthesis in the catalytic domain of F(1) is coupled via a rotary mechanism of the central stalk subunits to proton translocation. In vivo, can only synthesize ATP although its ATP hydrolase activity can be activated artificially in vitro. Part of the complex F(0) domain.</text>
</comment>
<keyword evidence="5" id="KW-0597">Phosphoprotein</keyword>
<keyword evidence="21" id="KW-1185">Reference proteome</keyword>
<feature type="transmembrane region" description="Helical" evidence="19">
    <location>
        <begin position="44"/>
        <end position="63"/>
    </location>
</feature>
<keyword evidence="9 19" id="KW-1133">Transmembrane helix</keyword>
<dbReference type="PANTHER" id="PTHR13080:SF16">
    <property type="entry name" value="ATP SYNTHASE SUBUNIT F, MITOCHONDRIAL"/>
    <property type="match status" value="1"/>
</dbReference>
<evidence type="ECO:0000256" key="11">
    <source>
        <dbReference type="ARBA" id="ARBA00023065"/>
    </source>
</evidence>
<evidence type="ECO:0000256" key="9">
    <source>
        <dbReference type="ARBA" id="ARBA00022989"/>
    </source>
</evidence>
<keyword evidence="7" id="KW-0375">Hydrogen ion transport</keyword>
<evidence type="ECO:0000256" key="6">
    <source>
        <dbReference type="ARBA" id="ARBA00022692"/>
    </source>
</evidence>
<dbReference type="Proteomes" id="UP000472241">
    <property type="component" value="Unplaced"/>
</dbReference>
<evidence type="ECO:0000256" key="14">
    <source>
        <dbReference type="ARBA" id="ARBA00023310"/>
    </source>
</evidence>
<proteinExistence type="inferred from homology"/>
<evidence type="ECO:0000256" key="16">
    <source>
        <dbReference type="ARBA" id="ARBA00054012"/>
    </source>
</evidence>
<evidence type="ECO:0000313" key="20">
    <source>
        <dbReference type="Ensembl" id="ENSLCNP00005017276.1"/>
    </source>
</evidence>
<dbReference type="Ensembl" id="ENSLCNT00005019383.1">
    <property type="protein sequence ID" value="ENSLCNP00005017276.1"/>
    <property type="gene ID" value="ENSLCNG00005011366.1"/>
</dbReference>
<evidence type="ECO:0000256" key="18">
    <source>
        <dbReference type="ARBA" id="ARBA00070733"/>
    </source>
</evidence>
<keyword evidence="11" id="KW-0406">Ion transport</keyword>
<keyword evidence="13 19" id="KW-0472">Membrane</keyword>
<evidence type="ECO:0000256" key="5">
    <source>
        <dbReference type="ARBA" id="ARBA00022553"/>
    </source>
</evidence>
<dbReference type="AlphaFoldDB" id="A0A667GQ00"/>
<dbReference type="GO" id="GO:0045259">
    <property type="term" value="C:proton-transporting ATP synthase complex"/>
    <property type="evidence" value="ECO:0007669"/>
    <property type="project" value="UniProtKB-KW"/>
</dbReference>
<keyword evidence="14" id="KW-0066">ATP synthesis</keyword>
<dbReference type="Pfam" id="PF10206">
    <property type="entry name" value="WRW"/>
    <property type="match status" value="1"/>
</dbReference>
<evidence type="ECO:0000256" key="15">
    <source>
        <dbReference type="ARBA" id="ARBA00032201"/>
    </source>
</evidence>
<keyword evidence="3" id="KW-0813">Transport</keyword>
<keyword evidence="10" id="KW-0007">Acetylation</keyword>
<keyword evidence="12" id="KW-0496">Mitochondrion</keyword>
<evidence type="ECO:0000256" key="19">
    <source>
        <dbReference type="SAM" id="Phobius"/>
    </source>
</evidence>
<evidence type="ECO:0000256" key="10">
    <source>
        <dbReference type="ARBA" id="ARBA00022990"/>
    </source>
</evidence>
<evidence type="ECO:0000256" key="7">
    <source>
        <dbReference type="ARBA" id="ARBA00022781"/>
    </source>
</evidence>
<name>A0A667GQ00_LYNCA</name>
<evidence type="ECO:0000256" key="8">
    <source>
        <dbReference type="ARBA" id="ARBA00022792"/>
    </source>
</evidence>
<keyword evidence="4" id="KW-0138">CF(0)</keyword>
<dbReference type="GO" id="GO:0005743">
    <property type="term" value="C:mitochondrial inner membrane"/>
    <property type="evidence" value="ECO:0007669"/>
    <property type="project" value="UniProtKB-SubCell"/>
</dbReference>
<dbReference type="GO" id="GO:0046933">
    <property type="term" value="F:proton-transporting ATP synthase activity, rotational mechanism"/>
    <property type="evidence" value="ECO:0007669"/>
    <property type="project" value="TreeGrafter"/>
</dbReference>
<evidence type="ECO:0000256" key="3">
    <source>
        <dbReference type="ARBA" id="ARBA00022448"/>
    </source>
</evidence>
<sequence>MDVKLGERPSWISIWDFTPKEMVGTFQKGYNWFHKYVSVKKGDVTGISMILAAYVLFNYCRFYKELKHEHLPKYH</sequence>
<accession>A0A667GQ00</accession>
<evidence type="ECO:0000256" key="1">
    <source>
        <dbReference type="ARBA" id="ARBA00004434"/>
    </source>
</evidence>
<evidence type="ECO:0000256" key="12">
    <source>
        <dbReference type="ARBA" id="ARBA00023128"/>
    </source>
</evidence>
<evidence type="ECO:0000256" key="13">
    <source>
        <dbReference type="ARBA" id="ARBA00023136"/>
    </source>
</evidence>
<evidence type="ECO:0000256" key="4">
    <source>
        <dbReference type="ARBA" id="ARBA00022547"/>
    </source>
</evidence>
<evidence type="ECO:0000256" key="2">
    <source>
        <dbReference type="ARBA" id="ARBA00005895"/>
    </source>
</evidence>
<dbReference type="GO" id="GO:0042776">
    <property type="term" value="P:proton motive force-driven mitochondrial ATP synthesis"/>
    <property type="evidence" value="ECO:0007669"/>
    <property type="project" value="TreeGrafter"/>
</dbReference>
<keyword evidence="6 19" id="KW-0812">Transmembrane</keyword>
<comment type="similarity">
    <text evidence="2">Belongs to the ATPase F chain family.</text>
</comment>
<reference evidence="20" key="2">
    <citation type="submission" date="2025-09" db="UniProtKB">
        <authorList>
            <consortium name="Ensembl"/>
        </authorList>
    </citation>
    <scope>IDENTIFICATION</scope>
</reference>
<protein>
    <recommendedName>
        <fullName evidence="18">ATP synthase F(0) complex subunit f, mitochondrial</fullName>
    </recommendedName>
    <alternativeName>
        <fullName evidence="15">ATP synthase membrane subunit f</fullName>
    </alternativeName>
</protein>
<reference evidence="20" key="1">
    <citation type="submission" date="2025-08" db="UniProtKB">
        <authorList>
            <consortium name="Ensembl"/>
        </authorList>
    </citation>
    <scope>IDENTIFICATION</scope>
</reference>